<keyword evidence="3" id="KW-1185">Reference proteome</keyword>
<feature type="region of interest" description="Disordered" evidence="1">
    <location>
        <begin position="1"/>
        <end position="39"/>
    </location>
</feature>
<dbReference type="EMBL" id="ASPP01014302">
    <property type="protein sequence ID" value="ETO18877.1"/>
    <property type="molecule type" value="Genomic_DNA"/>
</dbReference>
<reference evidence="2 3" key="1">
    <citation type="journal article" date="2013" name="Curr. Biol.">
        <title>The Genome of the Foraminiferan Reticulomyxa filosa.</title>
        <authorList>
            <person name="Glockner G."/>
            <person name="Hulsmann N."/>
            <person name="Schleicher M."/>
            <person name="Noegel A.A."/>
            <person name="Eichinger L."/>
            <person name="Gallinger C."/>
            <person name="Pawlowski J."/>
            <person name="Sierra R."/>
            <person name="Euteneuer U."/>
            <person name="Pillet L."/>
            <person name="Moustafa A."/>
            <person name="Platzer M."/>
            <person name="Groth M."/>
            <person name="Szafranski K."/>
            <person name="Schliwa M."/>
        </authorList>
    </citation>
    <scope>NUCLEOTIDE SEQUENCE [LARGE SCALE GENOMIC DNA]</scope>
</reference>
<evidence type="ECO:0000313" key="3">
    <source>
        <dbReference type="Proteomes" id="UP000023152"/>
    </source>
</evidence>
<comment type="caution">
    <text evidence="2">The sequence shown here is derived from an EMBL/GenBank/DDBJ whole genome shotgun (WGS) entry which is preliminary data.</text>
</comment>
<feature type="compositionally biased region" description="Acidic residues" evidence="1">
    <location>
        <begin position="12"/>
        <end position="24"/>
    </location>
</feature>
<gene>
    <name evidence="2" type="ORF">RFI_18370</name>
</gene>
<dbReference type="AlphaFoldDB" id="X6N0Q4"/>
<name>X6N0Q4_RETFI</name>
<accession>X6N0Q4</accession>
<proteinExistence type="predicted"/>
<evidence type="ECO:0000313" key="2">
    <source>
        <dbReference type="EMBL" id="ETO18877.1"/>
    </source>
</evidence>
<evidence type="ECO:0000256" key="1">
    <source>
        <dbReference type="SAM" id="MobiDB-lite"/>
    </source>
</evidence>
<organism evidence="2 3">
    <name type="scientific">Reticulomyxa filosa</name>
    <dbReference type="NCBI Taxonomy" id="46433"/>
    <lineage>
        <taxon>Eukaryota</taxon>
        <taxon>Sar</taxon>
        <taxon>Rhizaria</taxon>
        <taxon>Retaria</taxon>
        <taxon>Foraminifera</taxon>
        <taxon>Monothalamids</taxon>
        <taxon>Reticulomyxidae</taxon>
        <taxon>Reticulomyxa</taxon>
    </lineage>
</organism>
<protein>
    <submittedName>
        <fullName evidence="2">Uncharacterized protein</fullName>
    </submittedName>
</protein>
<sequence length="262" mass="30919">MPKVSSRGKISEDDDDDIKEDNEQDPQLQLQLTKRSETNDIVEVEEEKTHANKLPRIGSAPRVFARKSDKLRLSKTPIEDVKEMDETKEQMATIIDYNTLQMDTRQQCKCGHVISDAEVMASWPEDFISTNIECKVCKLNSLIPKIHIKCFATEMALHKASYQQKTLDFYVTYLSPSYLRRSIETITTKYRQCLEDCESFRKHRPDEYWNLLWYFSQRNLDITWLLENFETKLRIDQILDPQFTQFPENNEVCATFSFMQIF</sequence>
<dbReference type="Proteomes" id="UP000023152">
    <property type="component" value="Unassembled WGS sequence"/>
</dbReference>